<proteinExistence type="predicted"/>
<dbReference type="Proteomes" id="UP001209276">
    <property type="component" value="Unassembled WGS sequence"/>
</dbReference>
<dbReference type="InterPro" id="IPR000182">
    <property type="entry name" value="GNAT_dom"/>
</dbReference>
<sequence>MQMISYWKGAAVQLRAPDTEDIHVFESLDDAILQSHDSIAFPRTKAQIEEWMEQISQGASKDSDDFFWIAEDKERNVVGTIEVAGCDSKNGTFDYGITVLPAYRGKGYAKDMIVTVLRHYFLELRYEKATINVYSFNQASISLHRKLGFKEEGRLRRMIYTGGQYYDEVYFGMTKEEFQELYPQ</sequence>
<evidence type="ECO:0000313" key="3">
    <source>
        <dbReference type="Proteomes" id="UP001209276"/>
    </source>
</evidence>
<comment type="caution">
    <text evidence="2">The sequence shown here is derived from an EMBL/GenBank/DDBJ whole genome shotgun (WGS) entry which is preliminary data.</text>
</comment>
<dbReference type="InterPro" id="IPR016181">
    <property type="entry name" value="Acyl_CoA_acyltransferase"/>
</dbReference>
<protein>
    <submittedName>
        <fullName evidence="2">GNAT family N-acetyltransferase</fullName>
    </submittedName>
</protein>
<dbReference type="Pfam" id="PF13302">
    <property type="entry name" value="Acetyltransf_3"/>
    <property type="match status" value="1"/>
</dbReference>
<feature type="domain" description="N-acetyltransferase" evidence="1">
    <location>
        <begin position="12"/>
        <end position="176"/>
    </location>
</feature>
<organism evidence="2 3">
    <name type="scientific">Paenibacillus thiaminolyticus</name>
    <name type="common">Bacillus thiaminolyticus</name>
    <dbReference type="NCBI Taxonomy" id="49283"/>
    <lineage>
        <taxon>Bacteria</taxon>
        <taxon>Bacillati</taxon>
        <taxon>Bacillota</taxon>
        <taxon>Bacilli</taxon>
        <taxon>Bacillales</taxon>
        <taxon>Paenibacillaceae</taxon>
        <taxon>Paenibacillus</taxon>
    </lineage>
</organism>
<dbReference type="PROSITE" id="PS51186">
    <property type="entry name" value="GNAT"/>
    <property type="match status" value="1"/>
</dbReference>
<keyword evidence="3" id="KW-1185">Reference proteome</keyword>
<evidence type="ECO:0000259" key="1">
    <source>
        <dbReference type="PROSITE" id="PS51186"/>
    </source>
</evidence>
<dbReference type="CDD" id="cd04301">
    <property type="entry name" value="NAT_SF"/>
    <property type="match status" value="1"/>
</dbReference>
<dbReference type="SUPFAM" id="SSF55729">
    <property type="entry name" value="Acyl-CoA N-acyltransferases (Nat)"/>
    <property type="match status" value="1"/>
</dbReference>
<accession>A0ABT4FRK0</accession>
<gene>
    <name evidence="2" type="ORF">M5W83_06105</name>
</gene>
<evidence type="ECO:0000313" key="2">
    <source>
        <dbReference type="EMBL" id="MCY9606731.1"/>
    </source>
</evidence>
<dbReference type="Gene3D" id="3.40.630.30">
    <property type="match status" value="1"/>
</dbReference>
<dbReference type="PANTHER" id="PTHR43415:SF5">
    <property type="entry name" value="ACETYLTRANSFERASE"/>
    <property type="match status" value="1"/>
</dbReference>
<dbReference type="EMBL" id="JAMDMM010000014">
    <property type="protein sequence ID" value="MCY9606731.1"/>
    <property type="molecule type" value="Genomic_DNA"/>
</dbReference>
<dbReference type="RefSeq" id="WP_244194276.1">
    <property type="nucleotide sequence ID" value="NZ_CABMNB010000036.1"/>
</dbReference>
<dbReference type="PANTHER" id="PTHR43415">
    <property type="entry name" value="SPERMIDINE N(1)-ACETYLTRANSFERASE"/>
    <property type="match status" value="1"/>
</dbReference>
<name>A0ABT4FRK0_PANTH</name>
<dbReference type="GeneID" id="76994663"/>
<reference evidence="2 3" key="1">
    <citation type="submission" date="2022-05" db="EMBL/GenBank/DDBJ databases">
        <title>Genome Sequencing of Bee-Associated Microbes.</title>
        <authorList>
            <person name="Dunlap C."/>
        </authorList>
    </citation>
    <scope>NUCLEOTIDE SEQUENCE [LARGE SCALE GENOMIC DNA]</scope>
    <source>
        <strain evidence="2 3">NRRL B-14613</strain>
    </source>
</reference>